<evidence type="ECO:0000256" key="5">
    <source>
        <dbReference type="ARBA" id="ARBA00023136"/>
    </source>
</evidence>
<sequence>MKKSLCSNRVVYYCLLFMKYGIVVNSLIFCLSTMAIAKTSYSQALINKPVNIRLNQVTLENALDELSLKMGVKIAYRQSLVDKSLLVTQQANGEALKDVLAKILKPYKLTYYLVDNVVVIARQSNQIPVASELREVAAEIEISGTVRDTTGAVLPGVSVSVKDRSTGAVTDLNGNYRLRADANSTLIFNYIGFIRQDVPVQGRNSINIRMQSSVLSLQDVVVVGYGTIKKGDVTGSVGKVNLSDAQKAPVRSFDEFLAGRVAGLQVSSVDGQPGSAVNIVIRGNNSITQDNSPLIVIDGFPTENPDLNMINPDDIESIEILKDASATAIYGARGANGVLMVTTKKGKSGAPVLNFNAYYGNQSTINRLDLMDPYEFVKYQIERTPSVTDTTAPSALYLANGRTLDYYRNVEGIDWQDMMLRDAPFQNYSLSLSGGNQQTRYALSGSINDQDGVIINSFYKRYQGRAVVDQTVNAKLKAGLNANYSYLQKSGVSPSESGGNLATTLLYSVYGSRPVNAQRDETGIEDELFDPSIDLSSDYRINPIINQENLVRNTTTRNLMANAYAEYSVLPELTLRVTGGIYSTQGRFDAFNNSKTLYGSVRTTWGSSYGVNGYIQNRENNSWVNENTLTWAKSFNQKHNFNVVGGVTEQGGKTSVYQFGASNLPNESLGLSGLDEGNLLPVRTIATTSNWRMMSFLGRFNYNYDSKYYFTASYRADGSSKFPVGNRWAYFPSAALSWRIINEDFARNLPALSDAKLRASFGLTGNNRVSDYSYLPSYGLPIANTYVFNNNYQSSIIPLTPGNNDLKWETTRQLDFGIDLGFFKDRITLTADVYSKRTYDLLLNASLPFSTGYTSAFKNIGSMNNEGLEFTLGANPVRTRDFNWNASFNISFNRNKVLELTEGQQSLTTAIMWDNNWQSLPAYISQIGKPVGNMYGLVWDGVYQYADFNQDASGNYVLKDEITTNGNTRSRIQPGDIKYQDQNGDKVVDASDYTIIGKGLPVHTGGFNNTFTYKNFDLNVFFQWSYGNDIQNINRLVFEGNAFNKPYLNQLASYENRWAPENTESTMYRANGFYGGGYSSRTVEDGSFLRLKTLALGYSLPKSVLKSLKISNLRVYASAQNVVTWTNYSGSDPEVNTYNSVLTPGFDFSSYPRARTMVLGINLTF</sequence>
<proteinExistence type="inferred from homology"/>
<dbReference type="PROSITE" id="PS00018">
    <property type="entry name" value="EF_HAND_1"/>
    <property type="match status" value="1"/>
</dbReference>
<dbReference type="EMBL" id="SNYC01000003">
    <property type="protein sequence ID" value="TDQ11519.1"/>
    <property type="molecule type" value="Genomic_DNA"/>
</dbReference>
<dbReference type="InterPro" id="IPR037066">
    <property type="entry name" value="Plug_dom_sf"/>
</dbReference>
<evidence type="ECO:0000256" key="4">
    <source>
        <dbReference type="ARBA" id="ARBA00022692"/>
    </source>
</evidence>
<protein>
    <submittedName>
        <fullName evidence="10">TonB-linked SusC/RagA family outer membrane protein</fullName>
    </submittedName>
</protein>
<dbReference type="NCBIfam" id="TIGR04056">
    <property type="entry name" value="OMP_RagA_SusC"/>
    <property type="match status" value="1"/>
</dbReference>
<name>A0A4R6T0G7_9SPHI</name>
<dbReference type="Proteomes" id="UP000295620">
    <property type="component" value="Unassembled WGS sequence"/>
</dbReference>
<dbReference type="InterPro" id="IPR039426">
    <property type="entry name" value="TonB-dep_rcpt-like"/>
</dbReference>
<accession>A0A4R6T0G7</accession>
<evidence type="ECO:0000313" key="10">
    <source>
        <dbReference type="EMBL" id="TDQ11519.1"/>
    </source>
</evidence>
<dbReference type="Pfam" id="PF13715">
    <property type="entry name" value="CarbopepD_reg_2"/>
    <property type="match status" value="1"/>
</dbReference>
<keyword evidence="11" id="KW-1185">Reference proteome</keyword>
<evidence type="ECO:0000256" key="3">
    <source>
        <dbReference type="ARBA" id="ARBA00022452"/>
    </source>
</evidence>
<dbReference type="InterPro" id="IPR018247">
    <property type="entry name" value="EF_Hand_1_Ca_BS"/>
</dbReference>
<keyword evidence="2 7" id="KW-0813">Transport</keyword>
<dbReference type="RefSeq" id="WP_243732420.1">
    <property type="nucleotide sequence ID" value="NZ_SNYC01000003.1"/>
</dbReference>
<evidence type="ECO:0000313" key="11">
    <source>
        <dbReference type="Proteomes" id="UP000295620"/>
    </source>
</evidence>
<keyword evidence="3 7" id="KW-1134">Transmembrane beta strand</keyword>
<dbReference type="InterPro" id="IPR023996">
    <property type="entry name" value="TonB-dep_OMP_SusC/RagA"/>
</dbReference>
<organism evidence="10 11">
    <name type="scientific">Pedobacter metabolipauper</name>
    <dbReference type="NCBI Taxonomy" id="425513"/>
    <lineage>
        <taxon>Bacteria</taxon>
        <taxon>Pseudomonadati</taxon>
        <taxon>Bacteroidota</taxon>
        <taxon>Sphingobacteriia</taxon>
        <taxon>Sphingobacteriales</taxon>
        <taxon>Sphingobacteriaceae</taxon>
        <taxon>Pedobacter</taxon>
    </lineage>
</organism>
<dbReference type="NCBIfam" id="TIGR04057">
    <property type="entry name" value="SusC_RagA_signa"/>
    <property type="match status" value="1"/>
</dbReference>
<dbReference type="InterPro" id="IPR012910">
    <property type="entry name" value="Plug_dom"/>
</dbReference>
<comment type="similarity">
    <text evidence="7">Belongs to the TonB-dependent receptor family.</text>
</comment>
<dbReference type="GO" id="GO:0009279">
    <property type="term" value="C:cell outer membrane"/>
    <property type="evidence" value="ECO:0007669"/>
    <property type="project" value="UniProtKB-SubCell"/>
</dbReference>
<dbReference type="SUPFAM" id="SSF56935">
    <property type="entry name" value="Porins"/>
    <property type="match status" value="1"/>
</dbReference>
<dbReference type="FunFam" id="2.170.130.10:FF:000003">
    <property type="entry name" value="SusC/RagA family TonB-linked outer membrane protein"/>
    <property type="match status" value="1"/>
</dbReference>
<dbReference type="Gene3D" id="2.40.170.20">
    <property type="entry name" value="TonB-dependent receptor, beta-barrel domain"/>
    <property type="match status" value="1"/>
</dbReference>
<keyword evidence="6 7" id="KW-0998">Cell outer membrane</keyword>
<dbReference type="InterPro" id="IPR023997">
    <property type="entry name" value="TonB-dep_OMP_SusC/RagA_CS"/>
</dbReference>
<keyword evidence="4 7" id="KW-0812">Transmembrane</keyword>
<dbReference type="InterPro" id="IPR036942">
    <property type="entry name" value="Beta-barrel_TonB_sf"/>
</dbReference>
<feature type="transmembrane region" description="Helical" evidence="8">
    <location>
        <begin position="12"/>
        <end position="37"/>
    </location>
</feature>
<comment type="caution">
    <text evidence="10">The sequence shown here is derived from an EMBL/GenBank/DDBJ whole genome shotgun (WGS) entry which is preliminary data.</text>
</comment>
<keyword evidence="5 7" id="KW-0472">Membrane</keyword>
<gene>
    <name evidence="10" type="ORF">ATK78_0642</name>
</gene>
<keyword evidence="8" id="KW-1133">Transmembrane helix</keyword>
<dbReference type="SUPFAM" id="SSF49464">
    <property type="entry name" value="Carboxypeptidase regulatory domain-like"/>
    <property type="match status" value="1"/>
</dbReference>
<dbReference type="PROSITE" id="PS52016">
    <property type="entry name" value="TONB_DEPENDENT_REC_3"/>
    <property type="match status" value="1"/>
</dbReference>
<dbReference type="InterPro" id="IPR008969">
    <property type="entry name" value="CarboxyPept-like_regulatory"/>
</dbReference>
<reference evidence="10 11" key="1">
    <citation type="submission" date="2019-03" db="EMBL/GenBank/DDBJ databases">
        <title>Genomic Encyclopedia of Archaeal and Bacterial Type Strains, Phase II (KMG-II): from individual species to whole genera.</title>
        <authorList>
            <person name="Goeker M."/>
        </authorList>
    </citation>
    <scope>NUCLEOTIDE SEQUENCE [LARGE SCALE GENOMIC DNA]</scope>
    <source>
        <strain evidence="10 11">DSM 19035</strain>
    </source>
</reference>
<evidence type="ECO:0000256" key="6">
    <source>
        <dbReference type="ARBA" id="ARBA00023237"/>
    </source>
</evidence>
<dbReference type="Gene3D" id="2.170.130.10">
    <property type="entry name" value="TonB-dependent receptor, plug domain"/>
    <property type="match status" value="1"/>
</dbReference>
<evidence type="ECO:0000256" key="2">
    <source>
        <dbReference type="ARBA" id="ARBA00022448"/>
    </source>
</evidence>
<dbReference type="Pfam" id="PF07715">
    <property type="entry name" value="Plug"/>
    <property type="match status" value="1"/>
</dbReference>
<evidence type="ECO:0000256" key="8">
    <source>
        <dbReference type="SAM" id="Phobius"/>
    </source>
</evidence>
<dbReference type="Gene3D" id="2.60.40.1120">
    <property type="entry name" value="Carboxypeptidase-like, regulatory domain"/>
    <property type="match status" value="1"/>
</dbReference>
<feature type="domain" description="TonB-dependent receptor plug" evidence="9">
    <location>
        <begin position="230"/>
        <end position="338"/>
    </location>
</feature>
<evidence type="ECO:0000256" key="1">
    <source>
        <dbReference type="ARBA" id="ARBA00004571"/>
    </source>
</evidence>
<evidence type="ECO:0000259" key="9">
    <source>
        <dbReference type="Pfam" id="PF07715"/>
    </source>
</evidence>
<evidence type="ECO:0000256" key="7">
    <source>
        <dbReference type="PROSITE-ProRule" id="PRU01360"/>
    </source>
</evidence>
<dbReference type="AlphaFoldDB" id="A0A4R6T0G7"/>
<comment type="subcellular location">
    <subcellularLocation>
        <location evidence="1 7">Cell outer membrane</location>
        <topology evidence="1 7">Multi-pass membrane protein</topology>
    </subcellularLocation>
</comment>